<dbReference type="Proteomes" id="UP000476411">
    <property type="component" value="Chromosome"/>
</dbReference>
<evidence type="ECO:0000256" key="6">
    <source>
        <dbReference type="SAM" id="Phobius"/>
    </source>
</evidence>
<keyword evidence="3 6" id="KW-0812">Transmembrane</keyword>
<evidence type="ECO:0000259" key="8">
    <source>
        <dbReference type="Pfam" id="PF12704"/>
    </source>
</evidence>
<gene>
    <name evidence="9" type="ORF">GWR21_20360</name>
</gene>
<dbReference type="GO" id="GO:0005886">
    <property type="term" value="C:plasma membrane"/>
    <property type="evidence" value="ECO:0007669"/>
    <property type="project" value="UniProtKB-SubCell"/>
</dbReference>
<feature type="transmembrane region" description="Helical" evidence="6">
    <location>
        <begin position="387"/>
        <end position="410"/>
    </location>
</feature>
<dbReference type="PANTHER" id="PTHR30572">
    <property type="entry name" value="MEMBRANE COMPONENT OF TRANSPORTER-RELATED"/>
    <property type="match status" value="1"/>
</dbReference>
<accession>A0A6B9ZHI6</accession>
<evidence type="ECO:0000259" key="7">
    <source>
        <dbReference type="Pfam" id="PF02687"/>
    </source>
</evidence>
<keyword evidence="4 6" id="KW-1133">Transmembrane helix</keyword>
<evidence type="ECO:0000313" key="9">
    <source>
        <dbReference type="EMBL" id="QHS61870.1"/>
    </source>
</evidence>
<dbReference type="KEGG" id="chih:GWR21_20360"/>
<name>A0A6B9ZHI6_9BACT</name>
<evidence type="ECO:0000256" key="5">
    <source>
        <dbReference type="ARBA" id="ARBA00023136"/>
    </source>
</evidence>
<feature type="transmembrane region" description="Helical" evidence="6">
    <location>
        <begin position="680"/>
        <end position="705"/>
    </location>
</feature>
<dbReference type="Pfam" id="PF02687">
    <property type="entry name" value="FtsX"/>
    <property type="match status" value="2"/>
</dbReference>
<evidence type="ECO:0000256" key="1">
    <source>
        <dbReference type="ARBA" id="ARBA00004651"/>
    </source>
</evidence>
<keyword evidence="2" id="KW-1003">Cell membrane</keyword>
<keyword evidence="5 6" id="KW-0472">Membrane</keyword>
<protein>
    <submittedName>
        <fullName evidence="9">FtsX-like permease family protein</fullName>
    </submittedName>
</protein>
<dbReference type="Pfam" id="PF12704">
    <property type="entry name" value="MacB_PCD"/>
    <property type="match status" value="1"/>
</dbReference>
<organism evidence="9 10">
    <name type="scientific">Chitinophaga agri</name>
    <dbReference type="NCBI Taxonomy" id="2703787"/>
    <lineage>
        <taxon>Bacteria</taxon>
        <taxon>Pseudomonadati</taxon>
        <taxon>Bacteroidota</taxon>
        <taxon>Chitinophagia</taxon>
        <taxon>Chitinophagales</taxon>
        <taxon>Chitinophagaceae</taxon>
        <taxon>Chitinophaga</taxon>
    </lineage>
</organism>
<dbReference type="RefSeq" id="WP_162333529.1">
    <property type="nucleotide sequence ID" value="NZ_CP048113.1"/>
</dbReference>
<dbReference type="InterPro" id="IPR050250">
    <property type="entry name" value="Macrolide_Exporter_MacB"/>
</dbReference>
<keyword evidence="10" id="KW-1185">Reference proteome</keyword>
<sequence>MFRNYIKIAWRNLKHNKVFSFINIGGMAVAICVALLLGIAAYHEWSYDQFHVNRSSLYELYMEEGLPNGKIAVGANHPAPLMAALKHECPGVGQVTRYQSSKRGISYNGKTISGIIGFADTSFLRMFTFPLLRGNIDALRNRDQVLISEETAKNIFGTADPLNKIIEVKIGQLMKSYTVGGVMANVPKNSSIYFEVLVNFSSLLEWYGNESSWSYSSYYTFVQLQEHAAVPGVLKQMQALPVKYMSEKLESMKKNGVQPGKDGLLLRYGLIPLKDIHFDNRGGWAGISKFYPWMMVIIAIMIVIIAAGNFINLSIGRSFTRAGEIGMRKAMGAQKGQLIAQFWGEAFILCSISLFAGVVLASFLLPSFNELFRYHFSMSAVFGDIRILAGIIAGFLLVTLLAGGYPAWMISRFKMLEVLKGKLNLGRKNIFRNALIVVQFSIAVLLISCTVILWQQLTYLRSKPLGYNEHEVISIPVTPNLRPEVHALARLRAALAGDPHIIAISGSNTNFGDGLDGGRNAATYGFDYKDRNVKTNWTMVDYDYLQTLGLELVAGRDFSRAFATDSSAVIINELMAKQLAEKDPIGVEMDVIRKMHVVGVVKDFNFRSLKEESGPMTMELVPGMKPMYIFVRVVPADLPLAMDRVQKAWRTIDPEGVFEASFLDENVDRMYRSEARLAKIIVSGAVIAIVISCMGLFAIAVLVITQRNKEIGIRKVLGASVSGIVALIARDFLKLVIMAILIATPVAWYMMHAWLQDFAYHVNVQWWVFVLAGVAAVVIAFVTISFQSVKAALMNPVKSLKTE</sequence>
<proteinExistence type="predicted"/>
<feature type="transmembrane region" description="Helical" evidence="6">
    <location>
        <begin position="290"/>
        <end position="311"/>
    </location>
</feature>
<dbReference type="EMBL" id="CP048113">
    <property type="protein sequence ID" value="QHS61870.1"/>
    <property type="molecule type" value="Genomic_DNA"/>
</dbReference>
<dbReference type="InterPro" id="IPR003838">
    <property type="entry name" value="ABC3_permease_C"/>
</dbReference>
<feature type="domain" description="ABC3 transporter permease C-terminal" evidence="7">
    <location>
        <begin position="297"/>
        <end position="413"/>
    </location>
</feature>
<evidence type="ECO:0000256" key="4">
    <source>
        <dbReference type="ARBA" id="ARBA00022989"/>
    </source>
</evidence>
<feature type="transmembrane region" description="Helical" evidence="6">
    <location>
        <begin position="21"/>
        <end position="42"/>
    </location>
</feature>
<feature type="transmembrane region" description="Helical" evidence="6">
    <location>
        <begin position="430"/>
        <end position="454"/>
    </location>
</feature>
<feature type="transmembrane region" description="Helical" evidence="6">
    <location>
        <begin position="735"/>
        <end position="754"/>
    </location>
</feature>
<dbReference type="GO" id="GO:0022857">
    <property type="term" value="F:transmembrane transporter activity"/>
    <property type="evidence" value="ECO:0007669"/>
    <property type="project" value="TreeGrafter"/>
</dbReference>
<dbReference type="PANTHER" id="PTHR30572:SF18">
    <property type="entry name" value="ABC-TYPE MACROLIDE FAMILY EXPORT SYSTEM PERMEASE COMPONENT 2"/>
    <property type="match status" value="1"/>
</dbReference>
<feature type="transmembrane region" description="Helical" evidence="6">
    <location>
        <begin position="766"/>
        <end position="786"/>
    </location>
</feature>
<feature type="domain" description="MacB-like periplasmic core" evidence="8">
    <location>
        <begin position="20"/>
        <end position="239"/>
    </location>
</feature>
<dbReference type="InterPro" id="IPR025857">
    <property type="entry name" value="MacB_PCD"/>
</dbReference>
<evidence type="ECO:0000256" key="2">
    <source>
        <dbReference type="ARBA" id="ARBA00022475"/>
    </source>
</evidence>
<feature type="transmembrane region" description="Helical" evidence="6">
    <location>
        <begin position="346"/>
        <end position="366"/>
    </location>
</feature>
<feature type="domain" description="ABC3 transporter permease C-terminal" evidence="7">
    <location>
        <begin position="685"/>
        <end position="796"/>
    </location>
</feature>
<evidence type="ECO:0000256" key="3">
    <source>
        <dbReference type="ARBA" id="ARBA00022692"/>
    </source>
</evidence>
<reference evidence="9 10" key="1">
    <citation type="submission" date="2020-01" db="EMBL/GenBank/DDBJ databases">
        <title>Complete genome sequence of Chitinophaga sp. H33E-04 isolated from quinoa roots.</title>
        <authorList>
            <person name="Weon H.-Y."/>
            <person name="Lee S.A."/>
        </authorList>
    </citation>
    <scope>NUCLEOTIDE SEQUENCE [LARGE SCALE GENOMIC DNA]</scope>
    <source>
        <strain evidence="9 10">H33E-04</strain>
    </source>
</reference>
<dbReference type="AlphaFoldDB" id="A0A6B9ZHI6"/>
<comment type="subcellular location">
    <subcellularLocation>
        <location evidence="1">Cell membrane</location>
        <topology evidence="1">Multi-pass membrane protein</topology>
    </subcellularLocation>
</comment>
<evidence type="ECO:0000313" key="10">
    <source>
        <dbReference type="Proteomes" id="UP000476411"/>
    </source>
</evidence>